<dbReference type="InterPro" id="IPR004465">
    <property type="entry name" value="RNR_NrdI"/>
</dbReference>
<dbReference type="GO" id="GO:0010181">
    <property type="term" value="F:FMN binding"/>
    <property type="evidence" value="ECO:0007669"/>
    <property type="project" value="InterPro"/>
</dbReference>
<reference evidence="4 5" key="1">
    <citation type="submission" date="2018-08" db="EMBL/GenBank/DDBJ databases">
        <title>Meiothermus luteus KCTC 52599 genome sequencing project.</title>
        <authorList>
            <person name="Da Costa M.S."/>
            <person name="Albuquerque L."/>
            <person name="Raposo P."/>
            <person name="Froufe H.J.C."/>
            <person name="Barroso C.S."/>
            <person name="Egas C."/>
        </authorList>
    </citation>
    <scope>NUCLEOTIDE SEQUENCE [LARGE SCALE GENOMIC DNA]</scope>
    <source>
        <strain evidence="4 5">KCTC 52599</strain>
    </source>
</reference>
<evidence type="ECO:0000256" key="2">
    <source>
        <dbReference type="ARBA" id="ARBA00009942"/>
    </source>
</evidence>
<sequence length="125" mass="13918">MLVVYASKTGNVARFAERLPLPRRRILDGGEGVEEPCVLVTYTTGFGQVPPEVERFVERNRPFIRGVAASGNRNWGLNFARAADLLALRYGLPILHKFELSGTEGDRLRFLAAVAQLKEEEHALP</sequence>
<comment type="function">
    <text evidence="1 3">Probably involved in ribonucleotide reductase function.</text>
</comment>
<dbReference type="PANTHER" id="PTHR37297:SF1">
    <property type="entry name" value="PROTEIN NRDI"/>
    <property type="match status" value="1"/>
</dbReference>
<comment type="caution">
    <text evidence="4">The sequence shown here is derived from an EMBL/GenBank/DDBJ whole genome shotgun (WGS) entry which is preliminary data.</text>
</comment>
<keyword evidence="5" id="KW-1185">Reference proteome</keyword>
<dbReference type="Pfam" id="PF07972">
    <property type="entry name" value="Flavodoxin_NdrI"/>
    <property type="match status" value="1"/>
</dbReference>
<evidence type="ECO:0000256" key="1">
    <source>
        <dbReference type="ARBA" id="ARBA00003999"/>
    </source>
</evidence>
<dbReference type="InterPro" id="IPR020852">
    <property type="entry name" value="RNR_Ib_NrdI_bac"/>
</dbReference>
<dbReference type="OrthoDB" id="350535at2"/>
<dbReference type="HAMAP" id="MF_00128">
    <property type="entry name" value="NrdI"/>
    <property type="match status" value="1"/>
</dbReference>
<dbReference type="InterPro" id="IPR029039">
    <property type="entry name" value="Flavoprotein-like_sf"/>
</dbReference>
<dbReference type="Proteomes" id="UP000265800">
    <property type="component" value="Unassembled WGS sequence"/>
</dbReference>
<organism evidence="4 5">
    <name type="scientific">Meiothermus luteus</name>
    <dbReference type="NCBI Taxonomy" id="2026184"/>
    <lineage>
        <taxon>Bacteria</taxon>
        <taxon>Thermotogati</taxon>
        <taxon>Deinococcota</taxon>
        <taxon>Deinococci</taxon>
        <taxon>Thermales</taxon>
        <taxon>Thermaceae</taxon>
        <taxon>Meiothermus</taxon>
    </lineage>
</organism>
<dbReference type="EMBL" id="QWKZ01000011">
    <property type="protein sequence ID" value="RIH88606.1"/>
    <property type="molecule type" value="Genomic_DNA"/>
</dbReference>
<gene>
    <name evidence="3 4" type="primary">nrdI</name>
    <name evidence="4" type="ORF">Mlute_00567</name>
</gene>
<name>A0A399EYY5_9DEIN</name>
<dbReference type="PIRSF" id="PIRSF005087">
    <property type="entry name" value="NrdI"/>
    <property type="match status" value="1"/>
</dbReference>
<evidence type="ECO:0000313" key="5">
    <source>
        <dbReference type="Proteomes" id="UP000265800"/>
    </source>
</evidence>
<comment type="similarity">
    <text evidence="2 3">Belongs to the NrdI family.</text>
</comment>
<accession>A0A399EYY5</accession>
<evidence type="ECO:0000256" key="3">
    <source>
        <dbReference type="HAMAP-Rule" id="MF_00128"/>
    </source>
</evidence>
<protein>
    <recommendedName>
        <fullName evidence="3">Protein NrdI</fullName>
    </recommendedName>
</protein>
<dbReference type="Gene3D" id="3.40.50.360">
    <property type="match status" value="1"/>
</dbReference>
<dbReference type="NCBIfam" id="TIGR00333">
    <property type="entry name" value="nrdI"/>
    <property type="match status" value="1"/>
</dbReference>
<dbReference type="SUPFAM" id="SSF52218">
    <property type="entry name" value="Flavoproteins"/>
    <property type="match status" value="1"/>
</dbReference>
<dbReference type="AlphaFoldDB" id="A0A399EYY5"/>
<dbReference type="PANTHER" id="PTHR37297">
    <property type="entry name" value="PROTEIN NRDI"/>
    <property type="match status" value="1"/>
</dbReference>
<evidence type="ECO:0000313" key="4">
    <source>
        <dbReference type="EMBL" id="RIH88606.1"/>
    </source>
</evidence>
<dbReference type="RefSeq" id="WP_119359245.1">
    <property type="nucleotide sequence ID" value="NZ_QWKZ01000011.1"/>
</dbReference>
<proteinExistence type="inferred from homology"/>